<dbReference type="PRINTS" id="PR00344">
    <property type="entry name" value="BCTRLSENSOR"/>
</dbReference>
<dbReference type="CDD" id="cd16922">
    <property type="entry name" value="HATPase_EvgS-ArcB-TorS-like"/>
    <property type="match status" value="1"/>
</dbReference>
<dbReference type="InterPro" id="IPR036890">
    <property type="entry name" value="HATPase_C_sf"/>
</dbReference>
<protein>
    <recommendedName>
        <fullName evidence="2">histidine kinase</fullName>
        <ecNumber evidence="2">2.7.13.3</ecNumber>
    </recommendedName>
</protein>
<evidence type="ECO:0000259" key="10">
    <source>
        <dbReference type="PROSITE" id="PS50112"/>
    </source>
</evidence>
<accession>A0ABU7M0S5</accession>
<keyword evidence="12" id="KW-1185">Reference proteome</keyword>
<dbReference type="EC" id="2.7.13.3" evidence="2"/>
<feature type="domain" description="Histidine kinase" evidence="9">
    <location>
        <begin position="576"/>
        <end position="795"/>
    </location>
</feature>
<dbReference type="CDD" id="cd00082">
    <property type="entry name" value="HisKA"/>
    <property type="match status" value="1"/>
</dbReference>
<dbReference type="Gene3D" id="1.10.287.130">
    <property type="match status" value="1"/>
</dbReference>
<dbReference type="Pfam" id="PF02518">
    <property type="entry name" value="HATPase_c"/>
    <property type="match status" value="1"/>
</dbReference>
<dbReference type="SMART" id="SM00091">
    <property type="entry name" value="PAS"/>
    <property type="match status" value="2"/>
</dbReference>
<sequence length="836" mass="90431">MIFIAMFGGVIGYKVWQEREALLADTDQSHAREAAFLAERVSSLLEEARGTLAFAATDTSTVPMDMLQAVIPARLDYLEQSGSIVEAALFLPSGAVISSGEFNPSLRRYADAALGSPSRLHAVPAGQSSSAVLAVAEPVVLSDGSVGAYVARLDPAEILPAWGDGQVAMLTTAEGRVLAMRPQPANGIFAEPVGVRFDLPHEQAARLASDGGAISGIQLGSQQATLAAAPLTTPELSVYLVGAPRIDSSAWLRTQILYGLMFVAPVIFAIGLGAALSMQMRNLKAARVALGDSERRFRLAIEGARCGVWDWDRKSDSVYVTDSLARILGREEASVISGQEFLSLFSRNDRERMRAAIRGSANSGDIDVELQSASLPIWVQMRGRPWGTPDGGTSDRIVGVAIDVTERKGAQARVAAAESRLRAALESMSESFVLWDSRRRLVLWNRKFRDFFDFPESGLRPGMGYDDVEAGASRAVKAVHGAETGSEIYEIELSDGRWLHYSERATADGGLVSVGADITDLKRQENQLKDSESALRNTIEDVRKNQQRIAELAKKYEEEKIRAEEANRSKSEFLANMSHELRTPLNAVNGFSEIMLREMFGPLGDERYVDYVKDIHTSGEHLLALINDILDMSKIEAGKMQLQKEPVDLAALIEQCLRIVRGRSDEKEIRLQVDIEESPEVEADPRALKQVILNLTSNAVKFTPEGGRITVRTFTTADGVAIQVADTGIGIAKDDLPRLGRPFEQIESQHSKSHQGSGLGLALSKSLVEMHGGSLSIESDLGEGTTVTFVMPVSDPIMSAKPTGAAEPATGTQVDEALDDADDDTPVSIRKSANSG</sequence>
<dbReference type="CDD" id="cd00130">
    <property type="entry name" value="PAS"/>
    <property type="match status" value="1"/>
</dbReference>
<dbReference type="InterPro" id="IPR003661">
    <property type="entry name" value="HisK_dim/P_dom"/>
</dbReference>
<keyword evidence="5 11" id="KW-0418">Kinase</keyword>
<dbReference type="Pfam" id="PF00989">
    <property type="entry name" value="PAS"/>
    <property type="match status" value="1"/>
</dbReference>
<evidence type="ECO:0000256" key="2">
    <source>
        <dbReference type="ARBA" id="ARBA00012438"/>
    </source>
</evidence>
<dbReference type="Gene3D" id="3.30.565.10">
    <property type="entry name" value="Histidine kinase-like ATPase, C-terminal domain"/>
    <property type="match status" value="1"/>
</dbReference>
<feature type="transmembrane region" description="Helical" evidence="8">
    <location>
        <begin position="256"/>
        <end position="277"/>
    </location>
</feature>
<gene>
    <name evidence="11" type="ORF">V0U35_11495</name>
</gene>
<evidence type="ECO:0000313" key="11">
    <source>
        <dbReference type="EMBL" id="MEE2567301.1"/>
    </source>
</evidence>
<keyword evidence="8" id="KW-0812">Transmembrane</keyword>
<dbReference type="SUPFAM" id="SSF47384">
    <property type="entry name" value="Homodimeric domain of signal transducing histidine kinase"/>
    <property type="match status" value="1"/>
</dbReference>
<dbReference type="PROSITE" id="PS50112">
    <property type="entry name" value="PAS"/>
    <property type="match status" value="1"/>
</dbReference>
<organism evidence="11 12">
    <name type="scientific">Hyphobacterium marinum</name>
    <dbReference type="NCBI Taxonomy" id="3116574"/>
    <lineage>
        <taxon>Bacteria</taxon>
        <taxon>Pseudomonadati</taxon>
        <taxon>Pseudomonadota</taxon>
        <taxon>Alphaproteobacteria</taxon>
        <taxon>Maricaulales</taxon>
        <taxon>Maricaulaceae</taxon>
        <taxon>Hyphobacterium</taxon>
    </lineage>
</organism>
<dbReference type="InterPro" id="IPR035965">
    <property type="entry name" value="PAS-like_dom_sf"/>
</dbReference>
<comment type="caution">
    <text evidence="11">The sequence shown here is derived from an EMBL/GenBank/DDBJ whole genome shotgun (WGS) entry which is preliminary data.</text>
</comment>
<feature type="coiled-coil region" evidence="6">
    <location>
        <begin position="521"/>
        <end position="569"/>
    </location>
</feature>
<keyword evidence="8" id="KW-1133">Transmembrane helix</keyword>
<dbReference type="Proteomes" id="UP001310692">
    <property type="component" value="Unassembled WGS sequence"/>
</dbReference>
<dbReference type="Pfam" id="PF12860">
    <property type="entry name" value="PAS_7"/>
    <property type="match status" value="1"/>
</dbReference>
<dbReference type="InterPro" id="IPR013767">
    <property type="entry name" value="PAS_fold"/>
</dbReference>
<evidence type="ECO:0000256" key="5">
    <source>
        <dbReference type="ARBA" id="ARBA00022777"/>
    </source>
</evidence>
<dbReference type="PROSITE" id="PS50109">
    <property type="entry name" value="HIS_KIN"/>
    <property type="match status" value="1"/>
</dbReference>
<evidence type="ECO:0000256" key="4">
    <source>
        <dbReference type="ARBA" id="ARBA00022679"/>
    </source>
</evidence>
<evidence type="ECO:0000259" key="9">
    <source>
        <dbReference type="PROSITE" id="PS50109"/>
    </source>
</evidence>
<dbReference type="InterPro" id="IPR000014">
    <property type="entry name" value="PAS"/>
</dbReference>
<dbReference type="PANTHER" id="PTHR43047:SF72">
    <property type="entry name" value="OSMOSENSING HISTIDINE PROTEIN KINASE SLN1"/>
    <property type="match status" value="1"/>
</dbReference>
<name>A0ABU7M0S5_9PROT</name>
<dbReference type="InterPro" id="IPR036097">
    <property type="entry name" value="HisK_dim/P_sf"/>
</dbReference>
<dbReference type="SMART" id="SM00387">
    <property type="entry name" value="HATPase_c"/>
    <property type="match status" value="1"/>
</dbReference>
<evidence type="ECO:0000256" key="1">
    <source>
        <dbReference type="ARBA" id="ARBA00000085"/>
    </source>
</evidence>
<dbReference type="Gene3D" id="3.30.450.20">
    <property type="entry name" value="PAS domain"/>
    <property type="match status" value="2"/>
</dbReference>
<dbReference type="InterPro" id="IPR003594">
    <property type="entry name" value="HATPase_dom"/>
</dbReference>
<dbReference type="InterPro" id="IPR004358">
    <property type="entry name" value="Sig_transdc_His_kin-like_C"/>
</dbReference>
<feature type="region of interest" description="Disordered" evidence="7">
    <location>
        <begin position="799"/>
        <end position="836"/>
    </location>
</feature>
<keyword evidence="3" id="KW-0597">Phosphoprotein</keyword>
<dbReference type="EMBL" id="JAZDRO010000005">
    <property type="protein sequence ID" value="MEE2567301.1"/>
    <property type="molecule type" value="Genomic_DNA"/>
</dbReference>
<dbReference type="GO" id="GO:0016301">
    <property type="term" value="F:kinase activity"/>
    <property type="evidence" value="ECO:0007669"/>
    <property type="project" value="UniProtKB-KW"/>
</dbReference>
<dbReference type="SUPFAM" id="SSF55785">
    <property type="entry name" value="PYP-like sensor domain (PAS domain)"/>
    <property type="match status" value="2"/>
</dbReference>
<dbReference type="SMART" id="SM00388">
    <property type="entry name" value="HisKA"/>
    <property type="match status" value="1"/>
</dbReference>
<evidence type="ECO:0000256" key="3">
    <source>
        <dbReference type="ARBA" id="ARBA00022553"/>
    </source>
</evidence>
<evidence type="ECO:0000256" key="7">
    <source>
        <dbReference type="SAM" id="MobiDB-lite"/>
    </source>
</evidence>
<keyword evidence="4" id="KW-0808">Transferase</keyword>
<dbReference type="InterPro" id="IPR005467">
    <property type="entry name" value="His_kinase_dom"/>
</dbReference>
<keyword evidence="6" id="KW-0175">Coiled coil</keyword>
<dbReference type="PANTHER" id="PTHR43047">
    <property type="entry name" value="TWO-COMPONENT HISTIDINE PROTEIN KINASE"/>
    <property type="match status" value="1"/>
</dbReference>
<reference evidence="11 12" key="1">
    <citation type="submission" date="2024-01" db="EMBL/GenBank/DDBJ databases">
        <title>Hyphobacterium bacterium isolated from marine sediment.</title>
        <authorList>
            <person name="Zhao S."/>
        </authorList>
    </citation>
    <scope>NUCLEOTIDE SEQUENCE [LARGE SCALE GENOMIC DNA]</scope>
    <source>
        <strain evidence="11 12">Y60-23</strain>
    </source>
</reference>
<evidence type="ECO:0000313" key="12">
    <source>
        <dbReference type="Proteomes" id="UP001310692"/>
    </source>
</evidence>
<comment type="catalytic activity">
    <reaction evidence="1">
        <text>ATP + protein L-histidine = ADP + protein N-phospho-L-histidine.</text>
        <dbReference type="EC" id="2.7.13.3"/>
    </reaction>
</comment>
<dbReference type="SUPFAM" id="SSF55874">
    <property type="entry name" value="ATPase domain of HSP90 chaperone/DNA topoisomerase II/histidine kinase"/>
    <property type="match status" value="1"/>
</dbReference>
<keyword evidence="8" id="KW-0472">Membrane</keyword>
<dbReference type="NCBIfam" id="TIGR00229">
    <property type="entry name" value="sensory_box"/>
    <property type="match status" value="1"/>
</dbReference>
<evidence type="ECO:0000256" key="6">
    <source>
        <dbReference type="SAM" id="Coils"/>
    </source>
</evidence>
<dbReference type="Pfam" id="PF00512">
    <property type="entry name" value="HisKA"/>
    <property type="match status" value="1"/>
</dbReference>
<feature type="compositionally biased region" description="Acidic residues" evidence="7">
    <location>
        <begin position="816"/>
        <end position="825"/>
    </location>
</feature>
<proteinExistence type="predicted"/>
<evidence type="ECO:0000256" key="8">
    <source>
        <dbReference type="SAM" id="Phobius"/>
    </source>
</evidence>
<feature type="domain" description="PAS" evidence="10">
    <location>
        <begin position="293"/>
        <end position="364"/>
    </location>
</feature>